<evidence type="ECO:0000313" key="2">
    <source>
        <dbReference type="EMBL" id="MEF3114400.1"/>
    </source>
</evidence>
<organism evidence="2 3">
    <name type="scientific">Streptomyces chrestomyceticus</name>
    <dbReference type="NCBI Taxonomy" id="68185"/>
    <lineage>
        <taxon>Bacteria</taxon>
        <taxon>Bacillati</taxon>
        <taxon>Actinomycetota</taxon>
        <taxon>Actinomycetes</taxon>
        <taxon>Kitasatosporales</taxon>
        <taxon>Streptomycetaceae</taxon>
        <taxon>Streptomyces</taxon>
    </lineage>
</organism>
<dbReference type="PANTHER" id="PTHR36180">
    <property type="entry name" value="DNA-BINDING PROTEIN-RELATED-RELATED"/>
    <property type="match status" value="1"/>
</dbReference>
<sequence>MSTHDVRPPHAGRQDAIDVSDFVYAATGARVRRLTMPDGTHWFPAVDVAANLGYNNTRQALLAHVPKTDMEALGDLARSVCGTDASRKIAGHRLKKTMNMVNLHGLIMLVNACTKAEAEPFKSWVAKVVVAVQRHGSYALSEATVQADVPAAPAAYAIPDHVADAIVRLEEHNLRMDEAYTAMRSQEMRLLGSMAESLERIADKLCGAGSPTRKAPDLTPENLLADWKARQLVVTGDIWAVAAYLAPALVNSAVASYPLGVIAQRTGLTEHRVHDSLRMLLKRGCIRQVGVGTDGAPRYTLPR</sequence>
<gene>
    <name evidence="2" type="ORF">RB636_14580</name>
</gene>
<dbReference type="Pfam" id="PF02498">
    <property type="entry name" value="Bro-N"/>
    <property type="match status" value="1"/>
</dbReference>
<accession>A0ABU7WSB6</accession>
<evidence type="ECO:0000313" key="3">
    <source>
        <dbReference type="Proteomes" id="UP001348265"/>
    </source>
</evidence>
<dbReference type="SMART" id="SM01040">
    <property type="entry name" value="Bro-N"/>
    <property type="match status" value="1"/>
</dbReference>
<dbReference type="InterPro" id="IPR003497">
    <property type="entry name" value="BRO_N_domain"/>
</dbReference>
<dbReference type="Proteomes" id="UP001348265">
    <property type="component" value="Unassembled WGS sequence"/>
</dbReference>
<dbReference type="PANTHER" id="PTHR36180:SF2">
    <property type="entry name" value="BRO FAMILY PROTEIN"/>
    <property type="match status" value="1"/>
</dbReference>
<dbReference type="RefSeq" id="WP_331786853.1">
    <property type="nucleotide sequence ID" value="NZ_JAVFKM010000006.1"/>
</dbReference>
<proteinExistence type="predicted"/>
<dbReference type="PROSITE" id="PS51750">
    <property type="entry name" value="BRO_N"/>
    <property type="match status" value="1"/>
</dbReference>
<name>A0ABU7WSB6_9ACTN</name>
<evidence type="ECO:0000259" key="1">
    <source>
        <dbReference type="PROSITE" id="PS51750"/>
    </source>
</evidence>
<dbReference type="EMBL" id="JAVFKM010000006">
    <property type="protein sequence ID" value="MEF3114400.1"/>
    <property type="molecule type" value="Genomic_DNA"/>
</dbReference>
<keyword evidence="3" id="KW-1185">Reference proteome</keyword>
<comment type="caution">
    <text evidence="2">The sequence shown here is derived from an EMBL/GenBank/DDBJ whole genome shotgun (WGS) entry which is preliminary data.</text>
</comment>
<feature type="domain" description="Bro-N" evidence="1">
    <location>
        <begin position="16"/>
        <end position="136"/>
    </location>
</feature>
<protein>
    <submittedName>
        <fullName evidence="2">Bro-N domain-containing protein</fullName>
    </submittedName>
</protein>
<reference evidence="2 3" key="1">
    <citation type="submission" date="2023-08" db="EMBL/GenBank/DDBJ databases">
        <authorList>
            <person name="Sharma P."/>
            <person name="Verma V."/>
            <person name="Mohan M.K."/>
            <person name="Dubey A.K."/>
        </authorList>
    </citation>
    <scope>NUCLEOTIDE SEQUENCE [LARGE SCALE GENOMIC DNA]</scope>
    <source>
        <strain evidence="2 3">ADP4</strain>
    </source>
</reference>